<proteinExistence type="predicted"/>
<evidence type="ECO:0000313" key="1">
    <source>
        <dbReference type="EMBL" id="TMM58720.1"/>
    </source>
</evidence>
<dbReference type="EMBL" id="VATY01000001">
    <property type="protein sequence ID" value="TMM58720.1"/>
    <property type="molecule type" value="Genomic_DNA"/>
</dbReference>
<dbReference type="Proteomes" id="UP000310314">
    <property type="component" value="Unassembled WGS sequence"/>
</dbReference>
<protein>
    <recommendedName>
        <fullName evidence="3">GDYXXLXY protein</fullName>
    </recommendedName>
</protein>
<comment type="caution">
    <text evidence="1">The sequence shown here is derived from an EMBL/GenBank/DDBJ whole genome shotgun (WGS) entry which is preliminary data.</text>
</comment>
<reference evidence="1 2" key="1">
    <citation type="submission" date="2019-05" db="EMBL/GenBank/DDBJ databases">
        <authorList>
            <person name="Zhang J.-Y."/>
            <person name="Feg X."/>
            <person name="Du Z.-J."/>
        </authorList>
    </citation>
    <scope>NUCLEOTIDE SEQUENCE [LARGE SCALE GENOMIC DNA]</scope>
    <source>
        <strain evidence="1 2">RZ26</strain>
    </source>
</reference>
<dbReference type="AlphaFoldDB" id="A0A5S3PUV0"/>
<name>A0A5S3PUV0_9FLAO</name>
<dbReference type="OrthoDB" id="4868247at2"/>
<organism evidence="1 2">
    <name type="scientific">Maribacter algarum</name>
    <name type="common">ex Zhang et al. 2020</name>
    <dbReference type="NCBI Taxonomy" id="2578118"/>
    <lineage>
        <taxon>Bacteria</taxon>
        <taxon>Pseudomonadati</taxon>
        <taxon>Bacteroidota</taxon>
        <taxon>Flavobacteriia</taxon>
        <taxon>Flavobacteriales</taxon>
        <taxon>Flavobacteriaceae</taxon>
        <taxon>Maribacter</taxon>
    </lineage>
</organism>
<accession>A0A5S3PUV0</accession>
<dbReference type="RefSeq" id="WP_138656653.1">
    <property type="nucleotide sequence ID" value="NZ_VATY01000001.1"/>
</dbReference>
<gene>
    <name evidence="1" type="ORF">FEE95_04625</name>
</gene>
<keyword evidence="2" id="KW-1185">Reference proteome</keyword>
<dbReference type="Pfam" id="PF14345">
    <property type="entry name" value="GDYXXLXY"/>
    <property type="match status" value="1"/>
</dbReference>
<dbReference type="InterPro" id="IPR025833">
    <property type="entry name" value="GDYXXLXY"/>
</dbReference>
<sequence>MNKSIYITLLFLLFAVQLFVPAQMIYQQEDTLHTGTAYKFKTQPIDPSDPFRGKFIVLNYEMDSFATDEEGWDDFSGNVFVYLKTDAAGFAAVKHVSKTLMDTSDDYVIAESRYNRNNRVNFDLPFDRFYMNENKAYDAEISVREAQVDTTKICYGLVFVKDGTAVLDNVFIDDTPIQEFVEEYQEGIQ</sequence>
<evidence type="ECO:0000313" key="2">
    <source>
        <dbReference type="Proteomes" id="UP000310314"/>
    </source>
</evidence>
<evidence type="ECO:0008006" key="3">
    <source>
        <dbReference type="Google" id="ProtNLM"/>
    </source>
</evidence>